<sequence>MPAGSPTAYGSMAPVCARIAGVLMTACSPSRSLSWVSPISFECLSASSGCRTEGRCYCTKWALWKSPMNVQSPIGHSLTILRPRGSCTCSWLSTFRRCILTDNRPWLALLLADFKGLDDAWPCGLESHRWYHYTTWPGLSLLPVPHARPCPCSCHPVHPLMGSASFAVSPSSMTIAPTQTRPLAAEAFQLLLRFLIASLTRPLAGASQVLTSIATLTRPLAGAPRVLRCSPVATFSRPLAGAFTMVATTIPTRPIAMGAFFSVTASFATRATSVVTGVSSPLVAPAPAPTPGAIQVLKQPGYQLRKVPQPSRHRR</sequence>
<reference evidence="1 2" key="1">
    <citation type="journal article" date="2021" name="Elife">
        <title>Chloroplast acquisition without the gene transfer in kleptoplastic sea slugs, Plakobranchus ocellatus.</title>
        <authorList>
            <person name="Maeda T."/>
            <person name="Takahashi S."/>
            <person name="Yoshida T."/>
            <person name="Shimamura S."/>
            <person name="Takaki Y."/>
            <person name="Nagai Y."/>
            <person name="Toyoda A."/>
            <person name="Suzuki Y."/>
            <person name="Arimoto A."/>
            <person name="Ishii H."/>
            <person name="Satoh N."/>
            <person name="Nishiyama T."/>
            <person name="Hasebe M."/>
            <person name="Maruyama T."/>
            <person name="Minagawa J."/>
            <person name="Obokata J."/>
            <person name="Shigenobu S."/>
        </authorList>
    </citation>
    <scope>NUCLEOTIDE SEQUENCE [LARGE SCALE GENOMIC DNA]</scope>
</reference>
<evidence type="ECO:0000313" key="1">
    <source>
        <dbReference type="EMBL" id="GFN91565.1"/>
    </source>
</evidence>
<dbReference type="Proteomes" id="UP000735302">
    <property type="component" value="Unassembled WGS sequence"/>
</dbReference>
<organism evidence="1 2">
    <name type="scientific">Plakobranchus ocellatus</name>
    <dbReference type="NCBI Taxonomy" id="259542"/>
    <lineage>
        <taxon>Eukaryota</taxon>
        <taxon>Metazoa</taxon>
        <taxon>Spiralia</taxon>
        <taxon>Lophotrochozoa</taxon>
        <taxon>Mollusca</taxon>
        <taxon>Gastropoda</taxon>
        <taxon>Heterobranchia</taxon>
        <taxon>Euthyneura</taxon>
        <taxon>Panpulmonata</taxon>
        <taxon>Sacoglossa</taxon>
        <taxon>Placobranchoidea</taxon>
        <taxon>Plakobranchidae</taxon>
        <taxon>Plakobranchus</taxon>
    </lineage>
</organism>
<name>A0AAV3YWT7_9GAST</name>
<dbReference type="EMBL" id="BLXT01002153">
    <property type="protein sequence ID" value="GFN91565.1"/>
    <property type="molecule type" value="Genomic_DNA"/>
</dbReference>
<comment type="caution">
    <text evidence="1">The sequence shown here is derived from an EMBL/GenBank/DDBJ whole genome shotgun (WGS) entry which is preliminary data.</text>
</comment>
<dbReference type="AlphaFoldDB" id="A0AAV3YWT7"/>
<proteinExistence type="predicted"/>
<evidence type="ECO:0000313" key="2">
    <source>
        <dbReference type="Proteomes" id="UP000735302"/>
    </source>
</evidence>
<accession>A0AAV3YWT7</accession>
<protein>
    <submittedName>
        <fullName evidence="1">Uncharacterized protein</fullName>
    </submittedName>
</protein>
<keyword evidence="2" id="KW-1185">Reference proteome</keyword>
<gene>
    <name evidence="1" type="ORF">PoB_001807100</name>
</gene>